<name>A0ABD1FHQ4_HYPHA</name>
<comment type="similarity">
    <text evidence="3 12">Belongs to the protein disulfide isomerase family.</text>
</comment>
<dbReference type="InterPro" id="IPR005788">
    <property type="entry name" value="PDI_thioredoxin-like_dom"/>
</dbReference>
<accession>A0ABD1FHQ4</accession>
<organism evidence="16 17">
    <name type="scientific">Hypothenemus hampei</name>
    <name type="common">Coffee berry borer</name>
    <dbReference type="NCBI Taxonomy" id="57062"/>
    <lineage>
        <taxon>Eukaryota</taxon>
        <taxon>Metazoa</taxon>
        <taxon>Ecdysozoa</taxon>
        <taxon>Arthropoda</taxon>
        <taxon>Hexapoda</taxon>
        <taxon>Insecta</taxon>
        <taxon>Pterygota</taxon>
        <taxon>Neoptera</taxon>
        <taxon>Endopterygota</taxon>
        <taxon>Coleoptera</taxon>
        <taxon>Polyphaga</taxon>
        <taxon>Cucujiformia</taxon>
        <taxon>Curculionidae</taxon>
        <taxon>Scolytinae</taxon>
        <taxon>Hypothenemus</taxon>
    </lineage>
</organism>
<evidence type="ECO:0000256" key="4">
    <source>
        <dbReference type="ARBA" id="ARBA00012723"/>
    </source>
</evidence>
<dbReference type="NCBIfam" id="TIGR01126">
    <property type="entry name" value="pdi_dom"/>
    <property type="match status" value="2"/>
</dbReference>
<evidence type="ECO:0000256" key="1">
    <source>
        <dbReference type="ARBA" id="ARBA00001182"/>
    </source>
</evidence>
<gene>
    <name evidence="16" type="ORF">ABEB36_001311</name>
</gene>
<dbReference type="PANTHER" id="PTHR18929:SF240">
    <property type="entry name" value="PROTEIN DISULFIDE-ISOMERASE"/>
    <property type="match status" value="1"/>
</dbReference>
<feature type="region of interest" description="Disordered" evidence="14">
    <location>
        <begin position="494"/>
        <end position="515"/>
    </location>
</feature>
<evidence type="ECO:0000256" key="3">
    <source>
        <dbReference type="ARBA" id="ARBA00006347"/>
    </source>
</evidence>
<keyword evidence="5" id="KW-0732">Signal</keyword>
<reference evidence="16 17" key="1">
    <citation type="submission" date="2024-05" db="EMBL/GenBank/DDBJ databases">
        <title>Genetic variation in Jamaican populations of the coffee berry borer (Hypothenemus hampei).</title>
        <authorList>
            <person name="Errbii M."/>
            <person name="Myrie A."/>
        </authorList>
    </citation>
    <scope>NUCLEOTIDE SEQUENCE [LARGE SCALE GENOMIC DNA]</scope>
    <source>
        <strain evidence="16">JA-Hopewell-2020-01-JO</strain>
        <tissue evidence="16">Whole body</tissue>
    </source>
</reference>
<evidence type="ECO:0000259" key="15">
    <source>
        <dbReference type="PROSITE" id="PS51352"/>
    </source>
</evidence>
<evidence type="ECO:0000256" key="14">
    <source>
        <dbReference type="SAM" id="MobiDB-lite"/>
    </source>
</evidence>
<dbReference type="GO" id="GO:0005788">
    <property type="term" value="C:endoplasmic reticulum lumen"/>
    <property type="evidence" value="ECO:0007669"/>
    <property type="project" value="UniProtKB-SubCell"/>
</dbReference>
<keyword evidence="17" id="KW-1185">Reference proteome</keyword>
<protein>
    <recommendedName>
        <fullName evidence="4 13">Protein disulfide-isomerase</fullName>
        <ecNumber evidence="4 13">5.3.4.1</ecNumber>
    </recommendedName>
</protein>
<dbReference type="FunFam" id="3.40.30.10:FF:000027">
    <property type="entry name" value="protein disulfide-isomerase A2"/>
    <property type="match status" value="1"/>
</dbReference>
<comment type="catalytic activity">
    <reaction evidence="1 13">
        <text>Catalyzes the rearrangement of -S-S- bonds in proteins.</text>
        <dbReference type="EC" id="5.3.4.1"/>
    </reaction>
</comment>
<dbReference type="NCBIfam" id="TIGR01130">
    <property type="entry name" value="ER_PDI_fam"/>
    <property type="match status" value="1"/>
</dbReference>
<dbReference type="Pfam" id="PF00085">
    <property type="entry name" value="Thioredoxin"/>
    <property type="match status" value="2"/>
</dbReference>
<dbReference type="CDD" id="cd02981">
    <property type="entry name" value="PDI_b_family"/>
    <property type="match status" value="1"/>
</dbReference>
<dbReference type="InterPro" id="IPR036249">
    <property type="entry name" value="Thioredoxin-like_sf"/>
</dbReference>
<keyword evidence="8 11" id="KW-1015">Disulfide bond</keyword>
<dbReference type="SUPFAM" id="SSF52833">
    <property type="entry name" value="Thioredoxin-like"/>
    <property type="match status" value="4"/>
</dbReference>
<dbReference type="InterPro" id="IPR013766">
    <property type="entry name" value="Thioredoxin_domain"/>
</dbReference>
<evidence type="ECO:0000313" key="16">
    <source>
        <dbReference type="EMBL" id="KAL1517563.1"/>
    </source>
</evidence>
<dbReference type="CDD" id="cd02995">
    <property type="entry name" value="PDI_a_PDI_a'_C"/>
    <property type="match status" value="1"/>
</dbReference>
<feature type="disulfide bond" description="Redox-active" evidence="11">
    <location>
        <begin position="78"/>
        <end position="81"/>
    </location>
</feature>
<evidence type="ECO:0000256" key="2">
    <source>
        <dbReference type="ARBA" id="ARBA00004319"/>
    </source>
</evidence>
<dbReference type="FunFam" id="3.40.30.10:FF:000042">
    <property type="entry name" value="protein disulfide-isomerase A2"/>
    <property type="match status" value="1"/>
</dbReference>
<dbReference type="EC" id="5.3.4.1" evidence="4 13"/>
<dbReference type="PROSITE" id="PS00194">
    <property type="entry name" value="THIOREDOXIN_1"/>
    <property type="match status" value="2"/>
</dbReference>
<dbReference type="CDD" id="cd02961">
    <property type="entry name" value="PDI_a_family"/>
    <property type="match status" value="1"/>
</dbReference>
<comment type="caution">
    <text evidence="16">The sequence shown here is derived from an EMBL/GenBank/DDBJ whole genome shotgun (WGS) entry which is preliminary data.</text>
</comment>
<dbReference type="Pfam" id="PF13848">
    <property type="entry name" value="Thioredoxin_6"/>
    <property type="match status" value="1"/>
</dbReference>
<dbReference type="Gene3D" id="3.40.30.10">
    <property type="entry name" value="Glutaredoxin"/>
    <property type="match status" value="4"/>
</dbReference>
<evidence type="ECO:0000256" key="9">
    <source>
        <dbReference type="ARBA" id="ARBA00023235"/>
    </source>
</evidence>
<feature type="domain" description="Thioredoxin" evidence="15">
    <location>
        <begin position="36"/>
        <end position="156"/>
    </location>
</feature>
<evidence type="ECO:0000256" key="7">
    <source>
        <dbReference type="ARBA" id="ARBA00022824"/>
    </source>
</evidence>
<dbReference type="GO" id="GO:0003756">
    <property type="term" value="F:protein disulfide isomerase activity"/>
    <property type="evidence" value="ECO:0007669"/>
    <property type="project" value="UniProtKB-EC"/>
</dbReference>
<evidence type="ECO:0000256" key="13">
    <source>
        <dbReference type="RuleBase" id="RU361130"/>
    </source>
</evidence>
<evidence type="ECO:0000256" key="10">
    <source>
        <dbReference type="ARBA" id="ARBA00023284"/>
    </source>
</evidence>
<evidence type="ECO:0000256" key="5">
    <source>
        <dbReference type="ARBA" id="ARBA00022729"/>
    </source>
</evidence>
<dbReference type="EMBL" id="JBDJPC010000001">
    <property type="protein sequence ID" value="KAL1517563.1"/>
    <property type="molecule type" value="Genomic_DNA"/>
</dbReference>
<evidence type="ECO:0000256" key="12">
    <source>
        <dbReference type="RuleBase" id="RU004208"/>
    </source>
</evidence>
<keyword evidence="10 11" id="KW-0676">Redox-active center</keyword>
<proteinExistence type="inferred from homology"/>
<sequence length="515" mass="58156">MIVFDVPMRVSFSTGCRVRKSPKMKFFTIFPIFFVFGIGSLAEDIKTEEGVLVLNKGNFQQAIKDNEFILVEFYAPWCGHCKALAPEYEKAAQTLDEKKSAIKLAKVDATEEQELAEQFGVRGYPTLKFFRNGSPIDYNAARQAADIVNWLLKKTGPPATSLTSVDEAKNFIEDANVVVVGFFKDQSSDLAKIFLDIASGIDDIPFGISDNDDVISNYETKDGSIVLFKKFDEGQVTYEGDNSESNVKKFIQTNSLPLLVEFNHETAQKIFGGEIKSHLLLLLNKNDESYEKVTEAARSVAKPFRDQVLFVTIDTNEEDHQRILEFFGVKQEEIPAVRLIKLEEDMAKYKPENNDLSAENLKEFVQNFLDGKLKQHLLSQDVPEDWDKEPVKVLVATNFDSVALDRNKNVLVEFYAPWCGHCKQLAPIYDKVAEHFKDTEDVVIAKIDSTANELETIKITSFPTLKLFKKDTNEIVDYDGPRNFEGLTKFVESGGEDKFKGDEDEEGGENAKDEL</sequence>
<dbReference type="AlphaFoldDB" id="A0ABD1FHQ4"/>
<keyword evidence="6" id="KW-0677">Repeat</keyword>
<evidence type="ECO:0000256" key="6">
    <source>
        <dbReference type="ARBA" id="ARBA00022737"/>
    </source>
</evidence>
<dbReference type="PROSITE" id="PS51352">
    <property type="entry name" value="THIOREDOXIN_2"/>
    <property type="match status" value="2"/>
</dbReference>
<keyword evidence="9 13" id="KW-0413">Isomerase</keyword>
<evidence type="ECO:0000256" key="8">
    <source>
        <dbReference type="ARBA" id="ARBA00023157"/>
    </source>
</evidence>
<dbReference type="PANTHER" id="PTHR18929">
    <property type="entry name" value="PROTEIN DISULFIDE ISOMERASE"/>
    <property type="match status" value="1"/>
</dbReference>
<feature type="domain" description="Thioredoxin" evidence="15">
    <location>
        <begin position="355"/>
        <end position="496"/>
    </location>
</feature>
<dbReference type="FunFam" id="3.40.30.10:FF:000030">
    <property type="entry name" value="Protein disulfide-isomerase"/>
    <property type="match status" value="1"/>
</dbReference>
<evidence type="ECO:0000256" key="11">
    <source>
        <dbReference type="PIRSR" id="PIRSR605792-51"/>
    </source>
</evidence>
<keyword evidence="7" id="KW-0256">Endoplasmic reticulum</keyword>
<dbReference type="PRINTS" id="PR00421">
    <property type="entry name" value="THIOREDOXIN"/>
</dbReference>
<dbReference type="InterPro" id="IPR005792">
    <property type="entry name" value="Prot_disulphide_isomerase"/>
</dbReference>
<dbReference type="InterPro" id="IPR017937">
    <property type="entry name" value="Thioredoxin_CS"/>
</dbReference>
<dbReference type="CDD" id="cd02982">
    <property type="entry name" value="PDI_b'_family"/>
    <property type="match status" value="1"/>
</dbReference>
<dbReference type="Proteomes" id="UP001566132">
    <property type="component" value="Unassembled WGS sequence"/>
</dbReference>
<evidence type="ECO:0000313" key="17">
    <source>
        <dbReference type="Proteomes" id="UP001566132"/>
    </source>
</evidence>
<dbReference type="FunFam" id="3.40.30.10:FF:000023">
    <property type="entry name" value="Protein disulfide-isomerase"/>
    <property type="match status" value="1"/>
</dbReference>
<feature type="disulfide bond" description="Redox-active" evidence="11">
    <location>
        <begin position="419"/>
        <end position="422"/>
    </location>
</feature>
<comment type="subcellular location">
    <subcellularLocation>
        <location evidence="2">Endoplasmic reticulum lumen</location>
    </subcellularLocation>
</comment>